<dbReference type="GO" id="GO:0022857">
    <property type="term" value="F:transmembrane transporter activity"/>
    <property type="evidence" value="ECO:0007669"/>
    <property type="project" value="UniProtKB-UniRule"/>
</dbReference>
<feature type="domain" description="TRAP C4-dicarboxylate transport system permease DctM subunit" evidence="8">
    <location>
        <begin position="12"/>
        <end position="427"/>
    </location>
</feature>
<keyword evidence="2" id="KW-1003">Cell membrane</keyword>
<comment type="caution">
    <text evidence="7">Lacks conserved residue(s) required for the propagation of feature annotation.</text>
</comment>
<feature type="transmembrane region" description="Helical" evidence="7">
    <location>
        <begin position="280"/>
        <end position="302"/>
    </location>
</feature>
<feature type="transmembrane region" description="Helical" evidence="7">
    <location>
        <begin position="60"/>
        <end position="86"/>
    </location>
</feature>
<evidence type="ECO:0000256" key="1">
    <source>
        <dbReference type="ARBA" id="ARBA00004429"/>
    </source>
</evidence>
<dbReference type="EMBL" id="FNMZ01000004">
    <property type="protein sequence ID" value="SDX33668.1"/>
    <property type="molecule type" value="Genomic_DNA"/>
</dbReference>
<feature type="transmembrane region" description="Helical" evidence="7">
    <location>
        <begin position="142"/>
        <end position="169"/>
    </location>
</feature>
<dbReference type="RefSeq" id="WP_092682713.1">
    <property type="nucleotide sequence ID" value="NZ_FNMZ01000004.1"/>
</dbReference>
<evidence type="ECO:0000256" key="5">
    <source>
        <dbReference type="ARBA" id="ARBA00022989"/>
    </source>
</evidence>
<comment type="subunit">
    <text evidence="7">The complex comprises the extracytoplasmic solute receptor protein and the two transmembrane proteins.</text>
</comment>
<accession>A0A1H3AW77</accession>
<keyword evidence="4 7" id="KW-0812">Transmembrane</keyword>
<keyword evidence="3 7" id="KW-0997">Cell inner membrane</keyword>
<evidence type="ECO:0000256" key="4">
    <source>
        <dbReference type="ARBA" id="ARBA00022692"/>
    </source>
</evidence>
<dbReference type="PANTHER" id="PTHR33362">
    <property type="entry name" value="SIALIC ACID TRAP TRANSPORTER PERMEASE PROTEIN SIAT-RELATED"/>
    <property type="match status" value="1"/>
</dbReference>
<sequence length="437" mass="45742">MNESLTIVLIAVGILLVLFIIRVPIAIALGIVSFGGITYVRGFDAAWGALRTAPYEFGAHWSLSAIPMFLLMGAASFRGGLTGSLFEAMRVWFGRLPGGLAVATNLASAVFAAASGSSVASSAAMSRIAVPEMLKSNYHPSLATGVVAASGTLGALIPPSIIFVIFGWYTQTSIGDLLMAGVIPGLLTAACYTALILGIAIWKPEMAPRDTRLPTMSEKIRVLGSIWPVPVLIVAVIGSIYSGFATATEAAALGAAAAIILCAVRGTLTRTTATEMAMDVIKGVGSIFFIALGASLLTRFLALSGFPSYMNGLADTIEFTPLMVIAVLVVVYLILGAFLDPIGIMLITLPILLPLFKAAGLDLIWMGVIVVKMIEIGMLTPPVGLNVFVVKASIGDAVPLGAIFKGVIWFLAAEIVIMTLLVAFPELSLWLPSLIQR</sequence>
<feature type="transmembrane region" description="Helical" evidence="7">
    <location>
        <begin position="6"/>
        <end position="39"/>
    </location>
</feature>
<evidence type="ECO:0000256" key="2">
    <source>
        <dbReference type="ARBA" id="ARBA00022475"/>
    </source>
</evidence>
<dbReference type="GO" id="GO:0005886">
    <property type="term" value="C:plasma membrane"/>
    <property type="evidence" value="ECO:0007669"/>
    <property type="project" value="UniProtKB-SubCell"/>
</dbReference>
<feature type="transmembrane region" description="Helical" evidence="7">
    <location>
        <begin position="322"/>
        <end position="351"/>
    </location>
</feature>
<feature type="transmembrane region" description="Helical" evidence="7">
    <location>
        <begin position="181"/>
        <end position="202"/>
    </location>
</feature>
<keyword evidence="5 7" id="KW-1133">Transmembrane helix</keyword>
<evidence type="ECO:0000259" key="8">
    <source>
        <dbReference type="Pfam" id="PF06808"/>
    </source>
</evidence>
<feature type="transmembrane region" description="Helical" evidence="7">
    <location>
        <begin position="222"/>
        <end position="244"/>
    </location>
</feature>
<dbReference type="PANTHER" id="PTHR33362:SF5">
    <property type="entry name" value="C4-DICARBOXYLATE TRAP TRANSPORTER LARGE PERMEASE PROTEIN DCTM"/>
    <property type="match status" value="1"/>
</dbReference>
<comment type="function">
    <text evidence="7">Part of the tripartite ATP-independent periplasmic (TRAP) transport system.</text>
</comment>
<dbReference type="Proteomes" id="UP000199118">
    <property type="component" value="Unassembled WGS sequence"/>
</dbReference>
<dbReference type="NCBIfam" id="TIGR00786">
    <property type="entry name" value="dctM"/>
    <property type="match status" value="1"/>
</dbReference>
<evidence type="ECO:0000256" key="6">
    <source>
        <dbReference type="ARBA" id="ARBA00023136"/>
    </source>
</evidence>
<dbReference type="AlphaFoldDB" id="A0A1H3AW77"/>
<dbReference type="PIRSF" id="PIRSF006066">
    <property type="entry name" value="HI0050"/>
    <property type="match status" value="1"/>
</dbReference>
<keyword evidence="6 7" id="KW-0472">Membrane</keyword>
<feature type="transmembrane region" description="Helical" evidence="7">
    <location>
        <begin position="408"/>
        <end position="431"/>
    </location>
</feature>
<evidence type="ECO:0000313" key="9">
    <source>
        <dbReference type="EMBL" id="SDX33668.1"/>
    </source>
</evidence>
<gene>
    <name evidence="9" type="ORF">SAMN05444336_104336</name>
</gene>
<comment type="subcellular location">
    <subcellularLocation>
        <location evidence="1 7">Cell inner membrane</location>
        <topology evidence="1 7">Multi-pass membrane protein</topology>
    </subcellularLocation>
</comment>
<feature type="transmembrane region" description="Helical" evidence="7">
    <location>
        <begin position="250"/>
        <end position="268"/>
    </location>
</feature>
<feature type="transmembrane region" description="Helical" evidence="7">
    <location>
        <begin position="363"/>
        <end position="388"/>
    </location>
</feature>
<dbReference type="STRING" id="356660.SAMN05444336_104336"/>
<proteinExistence type="inferred from homology"/>
<dbReference type="OrthoDB" id="9790209at2"/>
<evidence type="ECO:0000256" key="7">
    <source>
        <dbReference type="RuleBase" id="RU369079"/>
    </source>
</evidence>
<protein>
    <recommendedName>
        <fullName evidence="7">TRAP transporter large permease protein</fullName>
    </recommendedName>
</protein>
<keyword evidence="10" id="KW-1185">Reference proteome</keyword>
<evidence type="ECO:0000313" key="10">
    <source>
        <dbReference type="Proteomes" id="UP000199118"/>
    </source>
</evidence>
<dbReference type="InterPro" id="IPR010656">
    <property type="entry name" value="DctM"/>
</dbReference>
<organism evidence="9 10">
    <name type="scientific">Albimonas donghaensis</name>
    <dbReference type="NCBI Taxonomy" id="356660"/>
    <lineage>
        <taxon>Bacteria</taxon>
        <taxon>Pseudomonadati</taxon>
        <taxon>Pseudomonadota</taxon>
        <taxon>Alphaproteobacteria</taxon>
        <taxon>Rhodobacterales</taxon>
        <taxon>Paracoccaceae</taxon>
        <taxon>Albimonas</taxon>
    </lineage>
</organism>
<evidence type="ECO:0000256" key="3">
    <source>
        <dbReference type="ARBA" id="ARBA00022519"/>
    </source>
</evidence>
<reference evidence="9 10" key="1">
    <citation type="submission" date="2016-10" db="EMBL/GenBank/DDBJ databases">
        <authorList>
            <person name="de Groot N.N."/>
        </authorList>
    </citation>
    <scope>NUCLEOTIDE SEQUENCE [LARGE SCALE GENOMIC DNA]</scope>
    <source>
        <strain evidence="9 10">DSM 17890</strain>
    </source>
</reference>
<dbReference type="InterPro" id="IPR004681">
    <property type="entry name" value="TRAP_DctM"/>
</dbReference>
<dbReference type="Pfam" id="PF06808">
    <property type="entry name" value="DctM"/>
    <property type="match status" value="1"/>
</dbReference>
<keyword evidence="7" id="KW-0813">Transport</keyword>
<name>A0A1H3AW77_9RHOB</name>
<comment type="similarity">
    <text evidence="7">Belongs to the TRAP transporter large permease family.</text>
</comment>